<gene>
    <name evidence="2" type="ORF">BSQ44_01765</name>
</gene>
<keyword evidence="3" id="KW-1185">Reference proteome</keyword>
<keyword evidence="1" id="KW-1133">Transmembrane helix</keyword>
<evidence type="ECO:0000256" key="1">
    <source>
        <dbReference type="SAM" id="Phobius"/>
    </source>
</evidence>
<name>A0A1L3SLH2_9HYPH</name>
<evidence type="ECO:0000313" key="3">
    <source>
        <dbReference type="Proteomes" id="UP000182840"/>
    </source>
</evidence>
<reference evidence="3" key="1">
    <citation type="submission" date="2016-11" db="EMBL/GenBank/DDBJ databases">
        <title>Mesorhizobium oceanicum sp. nov., isolated from deep seawater in South China Sea.</title>
        <authorList>
            <person name="Fu G.-Y."/>
        </authorList>
    </citation>
    <scope>NUCLEOTIDE SEQUENCE [LARGE SCALE GENOMIC DNA]</scope>
    <source>
        <strain evidence="3">B7</strain>
    </source>
</reference>
<dbReference type="STRING" id="1670800.BSQ44_01765"/>
<dbReference type="GO" id="GO:0005886">
    <property type="term" value="C:plasma membrane"/>
    <property type="evidence" value="ECO:0007669"/>
    <property type="project" value="TreeGrafter"/>
</dbReference>
<protein>
    <recommendedName>
        <fullName evidence="4">DUF805 domain-containing protein</fullName>
    </recommendedName>
</protein>
<dbReference type="AlphaFoldDB" id="A0A1L3SLH2"/>
<sequence length="231" mass="25104">MRGEVLYFDPERGIGFIGGTDGNRYHFDRSDLSGRATTDKGERVEFVTAGNRAHSVVSLDARPEAEPGDAPEIVPRRQTIGTSVPTTGQAAVVSSPLSDQSLFGYFRTSISGNYANFRGRARRKEYWGFVLFFALTVIFVTVAGVVIDAALGNLDSEEPVFTSLFAVLVVLAMIVPALAVTVRRIHDIGLSGWFILLGLIPTFGNLIILVFAMIPSQKRENWWGPVPVGAA</sequence>
<dbReference type="RefSeq" id="WP_072601659.1">
    <property type="nucleotide sequence ID" value="NZ_CP018171.1"/>
</dbReference>
<feature type="transmembrane region" description="Helical" evidence="1">
    <location>
        <begin position="126"/>
        <end position="147"/>
    </location>
</feature>
<dbReference type="EMBL" id="CP018171">
    <property type="protein sequence ID" value="APH70246.1"/>
    <property type="molecule type" value="Genomic_DNA"/>
</dbReference>
<dbReference type="Gene3D" id="2.40.50.140">
    <property type="entry name" value="Nucleic acid-binding proteins"/>
    <property type="match status" value="1"/>
</dbReference>
<feature type="transmembrane region" description="Helical" evidence="1">
    <location>
        <begin position="193"/>
        <end position="214"/>
    </location>
</feature>
<dbReference type="InterPro" id="IPR012340">
    <property type="entry name" value="NA-bd_OB-fold"/>
</dbReference>
<feature type="transmembrane region" description="Helical" evidence="1">
    <location>
        <begin position="159"/>
        <end position="181"/>
    </location>
</feature>
<keyword evidence="1" id="KW-0812">Transmembrane</keyword>
<dbReference type="InterPro" id="IPR008523">
    <property type="entry name" value="DUF805"/>
</dbReference>
<dbReference type="Proteomes" id="UP000182840">
    <property type="component" value="Chromosome"/>
</dbReference>
<dbReference type="PANTHER" id="PTHR34980">
    <property type="entry name" value="INNER MEMBRANE PROTEIN-RELATED-RELATED"/>
    <property type="match status" value="1"/>
</dbReference>
<dbReference type="SUPFAM" id="SSF50249">
    <property type="entry name" value="Nucleic acid-binding proteins"/>
    <property type="match status" value="1"/>
</dbReference>
<accession>A0A1L3SLH2</accession>
<dbReference type="OrthoDB" id="9812349at2"/>
<dbReference type="Pfam" id="PF05656">
    <property type="entry name" value="DUF805"/>
    <property type="match status" value="1"/>
</dbReference>
<dbReference type="KEGG" id="meso:BSQ44_01765"/>
<keyword evidence="1" id="KW-0472">Membrane</keyword>
<dbReference type="PANTHER" id="PTHR34980:SF2">
    <property type="entry name" value="INNER MEMBRANE PROTEIN YHAH-RELATED"/>
    <property type="match status" value="1"/>
</dbReference>
<evidence type="ECO:0008006" key="4">
    <source>
        <dbReference type="Google" id="ProtNLM"/>
    </source>
</evidence>
<proteinExistence type="predicted"/>
<evidence type="ECO:0000313" key="2">
    <source>
        <dbReference type="EMBL" id="APH70246.1"/>
    </source>
</evidence>
<organism evidence="2 3">
    <name type="scientific">Aquibium oceanicum</name>
    <dbReference type="NCBI Taxonomy" id="1670800"/>
    <lineage>
        <taxon>Bacteria</taxon>
        <taxon>Pseudomonadati</taxon>
        <taxon>Pseudomonadota</taxon>
        <taxon>Alphaproteobacteria</taxon>
        <taxon>Hyphomicrobiales</taxon>
        <taxon>Phyllobacteriaceae</taxon>
        <taxon>Aquibium</taxon>
    </lineage>
</organism>